<dbReference type="OMA" id="ERCAAYI"/>
<keyword evidence="2" id="KW-1185">Reference proteome</keyword>
<sequence length="254" mass="28661">MESCRLPIELCEKVMNALRGHEDEILDGTNSRMQEEYTSKRQPALRACALTCHAWRVRAQYLLWTFPVILDSQHLAHFRTAIQSSPNITITRGLVLGGIYGPNVLDLSTAEVLGSLLRDSFPALHSVTVYSGDELRLHEGTSGVPSWLHTIAIGRPIPGILKTIVLQHQTELKENYCCKEVVGTSEEVVGSEKQLPELLAGLAELTIRLDWCKDPERCAAYIWSVLPGMHDVLRFEYRVNWDDVWRPYTLPVAK</sequence>
<evidence type="ECO:0000313" key="1">
    <source>
        <dbReference type="EMBL" id="OJT05526.1"/>
    </source>
</evidence>
<proteinExistence type="predicted"/>
<gene>
    <name evidence="1" type="ORF">TRAPUB_3657</name>
</gene>
<dbReference type="AlphaFoldDB" id="A0A1M2VDA1"/>
<comment type="caution">
    <text evidence="1">The sequence shown here is derived from an EMBL/GenBank/DDBJ whole genome shotgun (WGS) entry which is preliminary data.</text>
</comment>
<dbReference type="Proteomes" id="UP000184267">
    <property type="component" value="Unassembled WGS sequence"/>
</dbReference>
<dbReference type="OrthoDB" id="2753329at2759"/>
<name>A0A1M2VDA1_TRAPU</name>
<protein>
    <recommendedName>
        <fullName evidence="3">F-box domain-containing protein</fullName>
    </recommendedName>
</protein>
<evidence type="ECO:0008006" key="3">
    <source>
        <dbReference type="Google" id="ProtNLM"/>
    </source>
</evidence>
<accession>A0A1M2VDA1</accession>
<evidence type="ECO:0000313" key="2">
    <source>
        <dbReference type="Proteomes" id="UP000184267"/>
    </source>
</evidence>
<reference evidence="1 2" key="1">
    <citation type="submission" date="2016-10" db="EMBL/GenBank/DDBJ databases">
        <title>Genome sequence of the basidiomycete white-rot fungus Trametes pubescens.</title>
        <authorList>
            <person name="Makela M.R."/>
            <person name="Granchi Z."/>
            <person name="Peng M."/>
            <person name="De Vries R.P."/>
            <person name="Grigoriev I."/>
            <person name="Riley R."/>
            <person name="Hilden K."/>
        </authorList>
    </citation>
    <scope>NUCLEOTIDE SEQUENCE [LARGE SCALE GENOMIC DNA]</scope>
    <source>
        <strain evidence="1 2">FBCC735</strain>
    </source>
</reference>
<dbReference type="EMBL" id="MNAD01001444">
    <property type="protein sequence ID" value="OJT05526.1"/>
    <property type="molecule type" value="Genomic_DNA"/>
</dbReference>
<organism evidence="1 2">
    <name type="scientific">Trametes pubescens</name>
    <name type="common">White-rot fungus</name>
    <dbReference type="NCBI Taxonomy" id="154538"/>
    <lineage>
        <taxon>Eukaryota</taxon>
        <taxon>Fungi</taxon>
        <taxon>Dikarya</taxon>
        <taxon>Basidiomycota</taxon>
        <taxon>Agaricomycotina</taxon>
        <taxon>Agaricomycetes</taxon>
        <taxon>Polyporales</taxon>
        <taxon>Polyporaceae</taxon>
        <taxon>Trametes</taxon>
    </lineage>
</organism>